<dbReference type="EMBL" id="MFSP01000114">
    <property type="protein sequence ID" value="OGI64946.1"/>
    <property type="molecule type" value="Genomic_DNA"/>
</dbReference>
<dbReference type="InterPro" id="IPR032093">
    <property type="entry name" value="PhoD_N"/>
</dbReference>
<protein>
    <submittedName>
        <fullName evidence="3">Alkaline phosphatase</fullName>
    </submittedName>
</protein>
<name>A0A1F6V637_9PROT</name>
<dbReference type="InterPro" id="IPR052900">
    <property type="entry name" value="Phospholipid_Metab_Enz"/>
</dbReference>
<feature type="non-terminal residue" evidence="3">
    <location>
        <position position="1"/>
    </location>
</feature>
<evidence type="ECO:0000313" key="4">
    <source>
        <dbReference type="Proteomes" id="UP000179076"/>
    </source>
</evidence>
<accession>A0A1F6V637</accession>
<comment type="caution">
    <text evidence="3">The sequence shown here is derived from an EMBL/GenBank/DDBJ whole genome shotgun (WGS) entry which is preliminary data.</text>
</comment>
<dbReference type="Gene3D" id="2.60.40.380">
    <property type="entry name" value="Purple acid phosphatase-like, N-terminal"/>
    <property type="match status" value="1"/>
</dbReference>
<evidence type="ECO:0000259" key="2">
    <source>
        <dbReference type="Pfam" id="PF16655"/>
    </source>
</evidence>
<dbReference type="AlphaFoldDB" id="A0A1F6V637"/>
<dbReference type="SUPFAM" id="SSF56300">
    <property type="entry name" value="Metallo-dependent phosphatases"/>
    <property type="match status" value="1"/>
</dbReference>
<sequence length="452" mass="51712">DPLHGGGLAPTPVSVQWEIAPDENFRAIARRGVAVAEPQYAHSVHVEVNGLEPDRWYWYRFMVGAAKSPIGRTRTTPRPDALGAWRFAFASCQQYEQGYYAAHRHMAEEDLDLVVFLGDYIYESSWGKNHVRKHEASEPFTLEQYRNRYARYKSDPDLQRCHARFPWIVTWDDHEVSNDYANDRSEKLDPNFLARRAAAYQAYYEHMPLRAAAQPRGANMRLYDHYDFGRLARFYMLDDRQYRSYQACQPAGRGGGSTVDVCSERVDESRTMLGLEQETWLRTRLGDSRARWNVIAQQTLMAQFDRAANGNPRFWTDGWDGYPAARRRLLEDVVRQRAQNPIVIGGDIHTHVVSDLKLNFDDPQAPVAATEFCATSITSEGAQRTYYETRRARNPHVKLARSDKRGYTTVHLASGRARVRLRAIEDEKDAQTAVTTLAQFTVVDGTPGAVLE</sequence>
<dbReference type="InterPro" id="IPR018946">
    <property type="entry name" value="PhoD-like_MPP"/>
</dbReference>
<dbReference type="Proteomes" id="UP000179076">
    <property type="component" value="Unassembled WGS sequence"/>
</dbReference>
<dbReference type="InterPro" id="IPR038607">
    <property type="entry name" value="PhoD-like_sf"/>
</dbReference>
<feature type="domain" description="PhoD-like phosphatase metallophosphatase" evidence="1">
    <location>
        <begin position="87"/>
        <end position="420"/>
    </location>
</feature>
<dbReference type="PANTHER" id="PTHR43606:SF2">
    <property type="entry name" value="ALKALINE PHOSPHATASE FAMILY PROTEIN (AFU_ORTHOLOGUE AFUA_5G03860)"/>
    <property type="match status" value="1"/>
</dbReference>
<gene>
    <name evidence="3" type="ORF">A2W18_06570</name>
</gene>
<proteinExistence type="predicted"/>
<dbReference type="Pfam" id="PF16655">
    <property type="entry name" value="PhoD_N"/>
    <property type="match status" value="1"/>
</dbReference>
<reference evidence="3 4" key="1">
    <citation type="journal article" date="2016" name="Nat. Commun.">
        <title>Thousands of microbial genomes shed light on interconnected biogeochemical processes in an aquifer system.</title>
        <authorList>
            <person name="Anantharaman K."/>
            <person name="Brown C.T."/>
            <person name="Hug L.A."/>
            <person name="Sharon I."/>
            <person name="Castelle C.J."/>
            <person name="Probst A.J."/>
            <person name="Thomas B.C."/>
            <person name="Singh A."/>
            <person name="Wilkins M.J."/>
            <person name="Karaoz U."/>
            <person name="Brodie E.L."/>
            <person name="Williams K.H."/>
            <person name="Hubbard S.S."/>
            <person name="Banfield J.F."/>
        </authorList>
    </citation>
    <scope>NUCLEOTIDE SEQUENCE [LARGE SCALE GENOMIC DNA]</scope>
</reference>
<dbReference type="Gene3D" id="3.60.21.70">
    <property type="entry name" value="PhoD-like phosphatase"/>
    <property type="match status" value="1"/>
</dbReference>
<organism evidence="3 4">
    <name type="scientific">Candidatus Muproteobacteria bacterium RBG_16_60_9</name>
    <dbReference type="NCBI Taxonomy" id="1817755"/>
    <lineage>
        <taxon>Bacteria</taxon>
        <taxon>Pseudomonadati</taxon>
        <taxon>Pseudomonadota</taxon>
        <taxon>Candidatus Muproteobacteria</taxon>
    </lineage>
</organism>
<evidence type="ECO:0000259" key="1">
    <source>
        <dbReference type="Pfam" id="PF09423"/>
    </source>
</evidence>
<dbReference type="InterPro" id="IPR029052">
    <property type="entry name" value="Metallo-depent_PP-like"/>
</dbReference>
<feature type="domain" description="Phospholipase D N-terminal" evidence="2">
    <location>
        <begin position="11"/>
        <end position="75"/>
    </location>
</feature>
<dbReference type="CDD" id="cd07389">
    <property type="entry name" value="MPP_PhoD"/>
    <property type="match status" value="1"/>
</dbReference>
<dbReference type="Pfam" id="PF09423">
    <property type="entry name" value="PhoD"/>
    <property type="match status" value="1"/>
</dbReference>
<dbReference type="PANTHER" id="PTHR43606">
    <property type="entry name" value="PHOSPHATASE, PUTATIVE (AFU_ORTHOLOGUE AFUA_6G08710)-RELATED"/>
    <property type="match status" value="1"/>
</dbReference>
<evidence type="ECO:0000313" key="3">
    <source>
        <dbReference type="EMBL" id="OGI64946.1"/>
    </source>
</evidence>